<protein>
    <submittedName>
        <fullName evidence="3">CAAX protease self-immunity family protein</fullName>
    </submittedName>
</protein>
<dbReference type="GO" id="GO:0006508">
    <property type="term" value="P:proteolysis"/>
    <property type="evidence" value="ECO:0007669"/>
    <property type="project" value="UniProtKB-KW"/>
</dbReference>
<name>A0A0F3QDF5_RICBE</name>
<keyword evidence="3" id="KW-0378">Hydrolase</keyword>
<dbReference type="Pfam" id="PF02517">
    <property type="entry name" value="Rce1-like"/>
    <property type="match status" value="1"/>
</dbReference>
<evidence type="ECO:0000313" key="3">
    <source>
        <dbReference type="EMBL" id="KJV90181.1"/>
    </source>
</evidence>
<gene>
    <name evidence="3" type="ORF">RBEAN4_1183</name>
</gene>
<accession>A0A0F3QDF5</accession>
<feature type="transmembrane region" description="Helical" evidence="1">
    <location>
        <begin position="148"/>
        <end position="168"/>
    </location>
</feature>
<keyword evidence="1" id="KW-0472">Membrane</keyword>
<dbReference type="PATRIC" id="fig|1359193.3.peg.1143"/>
<comment type="caution">
    <text evidence="3">The sequence shown here is derived from an EMBL/GenBank/DDBJ whole genome shotgun (WGS) entry which is preliminary data.</text>
</comment>
<keyword evidence="1" id="KW-0812">Transmembrane</keyword>
<evidence type="ECO:0000256" key="1">
    <source>
        <dbReference type="SAM" id="Phobius"/>
    </source>
</evidence>
<proteinExistence type="predicted"/>
<feature type="domain" description="CAAX prenyl protease 2/Lysostaphin resistance protein A-like" evidence="2">
    <location>
        <begin position="150"/>
        <end position="240"/>
    </location>
</feature>
<organism evidence="3 4">
    <name type="scientific">Rickettsia bellii str. RML An4</name>
    <dbReference type="NCBI Taxonomy" id="1359193"/>
    <lineage>
        <taxon>Bacteria</taxon>
        <taxon>Pseudomonadati</taxon>
        <taxon>Pseudomonadota</taxon>
        <taxon>Alphaproteobacteria</taxon>
        <taxon>Rickettsiales</taxon>
        <taxon>Rickettsiaceae</taxon>
        <taxon>Rickettsieae</taxon>
        <taxon>Rickettsia</taxon>
        <taxon>belli group</taxon>
    </lineage>
</organism>
<feature type="transmembrane region" description="Helical" evidence="1">
    <location>
        <begin position="230"/>
        <end position="251"/>
    </location>
</feature>
<dbReference type="GO" id="GO:0080120">
    <property type="term" value="P:CAAX-box protein maturation"/>
    <property type="evidence" value="ECO:0007669"/>
    <property type="project" value="UniProtKB-ARBA"/>
</dbReference>
<reference evidence="3 4" key="1">
    <citation type="submission" date="2015-02" db="EMBL/GenBank/DDBJ databases">
        <title>Genome Sequencing of Rickettsiales.</title>
        <authorList>
            <person name="Daugherty S.C."/>
            <person name="Su Q."/>
            <person name="Abolude K."/>
            <person name="Beier-Sexton M."/>
            <person name="Carlyon J.A."/>
            <person name="Carter R."/>
            <person name="Day N.P."/>
            <person name="Dumler S.J."/>
            <person name="Dyachenko V."/>
            <person name="Godinez A."/>
            <person name="Kurtti T.J."/>
            <person name="Lichay M."/>
            <person name="Mullins K.E."/>
            <person name="Ott S."/>
            <person name="Pappas-Brown V."/>
            <person name="Paris D.H."/>
            <person name="Patel P."/>
            <person name="Richards A.L."/>
            <person name="Sadzewicz L."/>
            <person name="Sears K."/>
            <person name="Seidman D."/>
            <person name="Sengamalay N."/>
            <person name="Stenos J."/>
            <person name="Tallon L.J."/>
            <person name="Vincent G."/>
            <person name="Fraser C.M."/>
            <person name="Munderloh U."/>
            <person name="Dunning-Hotopp J.C."/>
        </authorList>
    </citation>
    <scope>NUCLEOTIDE SEQUENCE [LARGE SCALE GENOMIC DNA]</scope>
    <source>
        <strain evidence="3 4">RML An4</strain>
    </source>
</reference>
<feature type="transmembrane region" description="Helical" evidence="1">
    <location>
        <begin position="12"/>
        <end position="33"/>
    </location>
</feature>
<dbReference type="EMBL" id="LAOI01000001">
    <property type="protein sequence ID" value="KJV90181.1"/>
    <property type="molecule type" value="Genomic_DNA"/>
</dbReference>
<dbReference type="RefSeq" id="WP_231289278.1">
    <property type="nucleotide sequence ID" value="NZ_LAOI01000001.1"/>
</dbReference>
<dbReference type="Proteomes" id="UP000033661">
    <property type="component" value="Unassembled WGS sequence"/>
</dbReference>
<keyword evidence="3" id="KW-0645">Protease</keyword>
<keyword evidence="4" id="KW-1185">Reference proteome</keyword>
<feature type="transmembrane region" description="Helical" evidence="1">
    <location>
        <begin position="118"/>
        <end position="142"/>
    </location>
</feature>
<dbReference type="AlphaFoldDB" id="A0A0F3QDF5"/>
<feature type="transmembrane region" description="Helical" evidence="1">
    <location>
        <begin position="86"/>
        <end position="106"/>
    </location>
</feature>
<dbReference type="InterPro" id="IPR003675">
    <property type="entry name" value="Rce1/LyrA-like_dom"/>
</dbReference>
<feature type="transmembrane region" description="Helical" evidence="1">
    <location>
        <begin position="180"/>
        <end position="199"/>
    </location>
</feature>
<evidence type="ECO:0000313" key="4">
    <source>
        <dbReference type="Proteomes" id="UP000033661"/>
    </source>
</evidence>
<dbReference type="GO" id="GO:0004175">
    <property type="term" value="F:endopeptidase activity"/>
    <property type="evidence" value="ECO:0007669"/>
    <property type="project" value="UniProtKB-ARBA"/>
</dbReference>
<sequence length="252" mass="28499">MSITVLSAFYQGIINIIGLSALAVFSAITYAYFNFPQLNKVIRTLLFILLSVCFAVFAFHKVPGFFNVIAISNLQLSKASMPFSMYLNFDKVMPALIIFAMSDLSILERSKSERVVKYTLFSLLSCIAIIITLVLVSGYVLFEPKLPDILLIWMINNFFFVCFSEEVFFRGFIQKTLQNLLPKQQMLALVIASLIFGVAHFQGGLTYVILSSTCGFFYGYAYYKTNKILCSMMVHFGLNLSHLLLFTYPALI</sequence>
<feature type="transmembrane region" description="Helical" evidence="1">
    <location>
        <begin position="45"/>
        <end position="66"/>
    </location>
</feature>
<evidence type="ECO:0000259" key="2">
    <source>
        <dbReference type="Pfam" id="PF02517"/>
    </source>
</evidence>
<keyword evidence="1" id="KW-1133">Transmembrane helix</keyword>